<organism evidence="4 5">
    <name type="scientific">Paraglomus brasilianum</name>
    <dbReference type="NCBI Taxonomy" id="144538"/>
    <lineage>
        <taxon>Eukaryota</taxon>
        <taxon>Fungi</taxon>
        <taxon>Fungi incertae sedis</taxon>
        <taxon>Mucoromycota</taxon>
        <taxon>Glomeromycotina</taxon>
        <taxon>Glomeromycetes</taxon>
        <taxon>Paraglomerales</taxon>
        <taxon>Paraglomeraceae</taxon>
        <taxon>Paraglomus</taxon>
    </lineage>
</organism>
<evidence type="ECO:0000313" key="4">
    <source>
        <dbReference type="EMBL" id="CAG8619935.1"/>
    </source>
</evidence>
<sequence>MQSNFAASFNICLIIVLLYVTAVTANSVKPFTSSALSATIEKRWVPFLPVSGPTEQRSHSVRNCGGSIRFDDFHLISTPGKLSAYLYTADPLNHLGNATVRISSSTNPNIILLLPIDDSRAKLVDVPCGNGNTGSSSGKEWSCQVTFGSPTVFSFSYEAAADNKNQLGTLYQNTHNDFFAKFYLFDQFNNDITGCAVVPVGNADWPASVSGNVTNVATIPFIVGAIIAVAVSVAQQIATMQAELTKGLTKKVAKKKKEKETSDLSRQPTKEVPLSAQIPSVYDVFRAAQFVVTNALLSLFCLPPLFRDISVKLAWFSAVPSSKFNGTLSQIADDNIRGGICTMQVNNCLDNVQSLTVTKFCKPELKPPSSGFSSFGEMLNIPSYNMFFMVLVVFCIVLACVVFAALLFGLVARALKSKWDTWPFLEKAWNNIPLLVIGGALRVVLLFHSPLTLFAVYQLTLHFDCWFLLFLAILCIVLFTFGTLGFCTFRIMWDMYYDPGAFETPVHEFVYGAFYTQYQNDPDRSSTDLSKTRIWFFIFTTAYDTVRAIGIGAARASGAVQTIYLMVIEASYFIALLLFKPYMITLMNALNILISFLRIAVVVLLYPGLSKCTNSIFKLVALGLEGIISILLFAVILIKVTDYVGKNYCCKSKDTAEIENDRF</sequence>
<feature type="transmembrane region" description="Helical" evidence="1">
    <location>
        <begin position="586"/>
        <end position="609"/>
    </location>
</feature>
<dbReference type="InterPro" id="IPR040241">
    <property type="entry name" value="TRP_Flc/Pkd2-like"/>
</dbReference>
<dbReference type="Pfam" id="PF06011">
    <property type="entry name" value="TRP"/>
    <property type="match status" value="1"/>
</dbReference>
<name>A0A9N9GP79_9GLOM</name>
<evidence type="ECO:0000313" key="5">
    <source>
        <dbReference type="Proteomes" id="UP000789739"/>
    </source>
</evidence>
<evidence type="ECO:0000256" key="2">
    <source>
        <dbReference type="SAM" id="SignalP"/>
    </source>
</evidence>
<dbReference type="PANTHER" id="PTHR31145:SF6">
    <property type="entry name" value="INTEGRAL MEMBRANE PROTEIN (AFU_ORTHOLOGUE AFUA_7G01610)"/>
    <property type="match status" value="1"/>
</dbReference>
<feature type="transmembrane region" description="Helical" evidence="1">
    <location>
        <begin position="534"/>
        <end position="553"/>
    </location>
</feature>
<dbReference type="PANTHER" id="PTHR31145">
    <property type="entry name" value="INTEGRAL MEMBRANE PROTEIN (AFU_ORTHOLOGUE AFUA_7G01610)"/>
    <property type="match status" value="1"/>
</dbReference>
<feature type="transmembrane region" description="Helical" evidence="1">
    <location>
        <begin position="559"/>
        <end position="579"/>
    </location>
</feature>
<accession>A0A9N9GP79</accession>
<evidence type="ECO:0000259" key="3">
    <source>
        <dbReference type="Pfam" id="PF06011"/>
    </source>
</evidence>
<comment type="caution">
    <text evidence="4">The sequence shown here is derived from an EMBL/GenBank/DDBJ whole genome shotgun (WGS) entry which is preliminary data.</text>
</comment>
<dbReference type="EMBL" id="CAJVPI010001593">
    <property type="protein sequence ID" value="CAG8619935.1"/>
    <property type="molecule type" value="Genomic_DNA"/>
</dbReference>
<keyword evidence="2" id="KW-0732">Signal</keyword>
<dbReference type="GO" id="GO:0016020">
    <property type="term" value="C:membrane"/>
    <property type="evidence" value="ECO:0007669"/>
    <property type="project" value="TreeGrafter"/>
</dbReference>
<feature type="transmembrane region" description="Helical" evidence="1">
    <location>
        <begin position="386"/>
        <end position="411"/>
    </location>
</feature>
<gene>
    <name evidence="4" type="ORF">PBRASI_LOCUS8646</name>
</gene>
<dbReference type="Proteomes" id="UP000789739">
    <property type="component" value="Unassembled WGS sequence"/>
</dbReference>
<feature type="transmembrane region" description="Helical" evidence="1">
    <location>
        <begin position="466"/>
        <end position="489"/>
    </location>
</feature>
<keyword evidence="5" id="KW-1185">Reference proteome</keyword>
<keyword evidence="1" id="KW-0472">Membrane</keyword>
<reference evidence="4" key="1">
    <citation type="submission" date="2021-06" db="EMBL/GenBank/DDBJ databases">
        <authorList>
            <person name="Kallberg Y."/>
            <person name="Tangrot J."/>
            <person name="Rosling A."/>
        </authorList>
    </citation>
    <scope>NUCLEOTIDE SEQUENCE</scope>
    <source>
        <strain evidence="4">BR232B</strain>
    </source>
</reference>
<feature type="domain" description="TRP C-terminal" evidence="3">
    <location>
        <begin position="280"/>
        <end position="640"/>
    </location>
</feature>
<feature type="transmembrane region" description="Helical" evidence="1">
    <location>
        <begin position="432"/>
        <end position="460"/>
    </location>
</feature>
<feature type="signal peptide" evidence="2">
    <location>
        <begin position="1"/>
        <end position="25"/>
    </location>
</feature>
<proteinExistence type="predicted"/>
<protein>
    <submittedName>
        <fullName evidence="4">9195_t:CDS:1</fullName>
    </submittedName>
</protein>
<keyword evidence="1" id="KW-0812">Transmembrane</keyword>
<evidence type="ECO:0000256" key="1">
    <source>
        <dbReference type="SAM" id="Phobius"/>
    </source>
</evidence>
<dbReference type="InterPro" id="IPR010308">
    <property type="entry name" value="TRP_C"/>
</dbReference>
<feature type="transmembrane region" description="Helical" evidence="1">
    <location>
        <begin position="615"/>
        <end position="638"/>
    </location>
</feature>
<keyword evidence="1" id="KW-1133">Transmembrane helix</keyword>
<dbReference type="GO" id="GO:0055085">
    <property type="term" value="P:transmembrane transport"/>
    <property type="evidence" value="ECO:0007669"/>
    <property type="project" value="TreeGrafter"/>
</dbReference>
<dbReference type="AlphaFoldDB" id="A0A9N9GP79"/>
<dbReference type="OrthoDB" id="2115177at2759"/>
<feature type="chain" id="PRO_5040486741" evidence="2">
    <location>
        <begin position="26"/>
        <end position="663"/>
    </location>
</feature>